<feature type="transmembrane region" description="Helical" evidence="7">
    <location>
        <begin position="676"/>
        <end position="705"/>
    </location>
</feature>
<evidence type="ECO:0000256" key="3">
    <source>
        <dbReference type="ARBA" id="ARBA00022692"/>
    </source>
</evidence>
<dbReference type="GO" id="GO:0005886">
    <property type="term" value="C:plasma membrane"/>
    <property type="evidence" value="ECO:0007669"/>
    <property type="project" value="UniProtKB-SubCell"/>
</dbReference>
<feature type="transmembrane region" description="Helical" evidence="7">
    <location>
        <begin position="249"/>
        <end position="273"/>
    </location>
</feature>
<comment type="similarity">
    <text evidence="6">Belongs to the ABC-4 integral membrane protein family.</text>
</comment>
<sequence length="813" mass="84386">MMIRDAVNEIRLHPGRFVATLLAVAISVGFMAAIVVGVRTEENAVGQKGTLWLSKADVVVSGVEGEAAEITERIATVDGVDDVLALKTTQAPLSKGDRSEFYALYAVPAENFRWSGLLEGSWPSAPDEIALSKQSAEKLGARVGDVVTAGLGGGEADEEGTGEAEIKVVGLTDDPAPLFGGVGYFAPQMEAGQTAAMLVRTGTPDATIPRITAELGQDFGADLEVTTAEAFRASYLKELTGGFEIFRNMLLGFAGISLIVGMIIIANTFTILLTQRRRQIGLLRAVGASSGQVAGRLVIEAFLLGLVGSLLGVGIGYLVALGVSLYTGSLAWGLAFPAGELLLAVLAGVLATVVSVIGPSLRATRISPLEALQVVPTAAQSKRLGIVRGVFCVLFALGGGALLLPAFQDQKAGLLWAIAGCGLLSLAVLLAAPFYVSFLIRVVGGLFSATGPTVRLAVANSVRNPRRASATAVALMLAVGLVVTLQVGVSTMRSSAVQAINERYPVDILVRAEKPLEPALINELRAAGAVSAVAEVSSRTIAVTDRQGEPFEFIVRNVNPAREQLGLSDKLAASDGTIVVGRWATDFLPETVEVPGAGSLKVVGSDSVESSEAAVSSATFEQITGTAEMREVWLKLVDRTSMSGLNEVMKILEGREGLQTGGSAVLAGVMEQVINVVLIVLTGLLGVAVVIALVGVGNTLGLSVLERQRESALLRALGMQRSSLRKMLLVEALLLGAVGVGVGILAGVFFSWVGVTTSLNMFPEDQKIDAVFSVDLLYTGGLILVCILAAALASVLPGRRAANATPTEALAAD</sequence>
<feature type="transmembrane region" description="Helical" evidence="7">
    <location>
        <begin position="341"/>
        <end position="361"/>
    </location>
</feature>
<feature type="transmembrane region" description="Helical" evidence="7">
    <location>
        <begin position="470"/>
        <end position="489"/>
    </location>
</feature>
<evidence type="ECO:0000313" key="10">
    <source>
        <dbReference type="Proteomes" id="UP000280819"/>
    </source>
</evidence>
<dbReference type="EMBL" id="RQZG01000006">
    <property type="protein sequence ID" value="RRD05487.1"/>
    <property type="molecule type" value="Genomic_DNA"/>
</dbReference>
<keyword evidence="5 7" id="KW-0472">Membrane</keyword>
<dbReference type="Pfam" id="PF02687">
    <property type="entry name" value="FtsX"/>
    <property type="match status" value="2"/>
</dbReference>
<keyword evidence="4 7" id="KW-1133">Transmembrane helix</keyword>
<comment type="caution">
    <text evidence="9">The sequence shown here is derived from an EMBL/GenBank/DDBJ whole genome shotgun (WGS) entry which is preliminary data.</text>
</comment>
<feature type="domain" description="ABC3 transporter permease C-terminal" evidence="8">
    <location>
        <begin position="684"/>
        <end position="806"/>
    </location>
</feature>
<comment type="subcellular location">
    <subcellularLocation>
        <location evidence="1">Cell membrane</location>
        <topology evidence="1">Multi-pass membrane protein</topology>
    </subcellularLocation>
</comment>
<evidence type="ECO:0000313" key="9">
    <source>
        <dbReference type="EMBL" id="RRD05487.1"/>
    </source>
</evidence>
<feature type="domain" description="ABC3 transporter permease C-terminal" evidence="8">
    <location>
        <begin position="253"/>
        <end position="368"/>
    </location>
</feature>
<evidence type="ECO:0000256" key="4">
    <source>
        <dbReference type="ARBA" id="ARBA00022989"/>
    </source>
</evidence>
<evidence type="ECO:0000256" key="6">
    <source>
        <dbReference type="ARBA" id="ARBA00038076"/>
    </source>
</evidence>
<dbReference type="Proteomes" id="UP000280819">
    <property type="component" value="Unassembled WGS sequence"/>
</dbReference>
<proteinExistence type="inferred from homology"/>
<evidence type="ECO:0000256" key="5">
    <source>
        <dbReference type="ARBA" id="ARBA00023136"/>
    </source>
</evidence>
<feature type="transmembrane region" description="Helical" evidence="7">
    <location>
        <begin position="728"/>
        <end position="756"/>
    </location>
</feature>
<keyword evidence="2" id="KW-1003">Cell membrane</keyword>
<dbReference type="AlphaFoldDB" id="A0A3P1T7L6"/>
<dbReference type="RefSeq" id="WP_124844341.1">
    <property type="nucleotide sequence ID" value="NZ_RQZG01000006.1"/>
</dbReference>
<gene>
    <name evidence="9" type="ORF">EII34_07080</name>
</gene>
<evidence type="ECO:0000256" key="1">
    <source>
        <dbReference type="ARBA" id="ARBA00004651"/>
    </source>
</evidence>
<keyword evidence="3 7" id="KW-0812">Transmembrane</keyword>
<dbReference type="PANTHER" id="PTHR30572:SF4">
    <property type="entry name" value="ABC TRANSPORTER PERMEASE YTRF"/>
    <property type="match status" value="1"/>
</dbReference>
<dbReference type="InterPro" id="IPR003838">
    <property type="entry name" value="ABC3_permease_C"/>
</dbReference>
<feature type="transmembrane region" description="Helical" evidence="7">
    <location>
        <begin position="414"/>
        <end position="432"/>
    </location>
</feature>
<feature type="transmembrane region" description="Helical" evidence="7">
    <location>
        <begin position="776"/>
        <end position="796"/>
    </location>
</feature>
<dbReference type="InterPro" id="IPR050250">
    <property type="entry name" value="Macrolide_Exporter_MacB"/>
</dbReference>
<dbReference type="PANTHER" id="PTHR30572">
    <property type="entry name" value="MEMBRANE COMPONENT OF TRANSPORTER-RELATED"/>
    <property type="match status" value="1"/>
</dbReference>
<accession>A0A3P1T7L6</accession>
<protein>
    <submittedName>
        <fullName evidence="9">ABC transporter permease</fullName>
    </submittedName>
</protein>
<feature type="transmembrane region" description="Helical" evidence="7">
    <location>
        <begin position="386"/>
        <end position="407"/>
    </location>
</feature>
<evidence type="ECO:0000256" key="2">
    <source>
        <dbReference type="ARBA" id="ARBA00022475"/>
    </source>
</evidence>
<evidence type="ECO:0000259" key="8">
    <source>
        <dbReference type="Pfam" id="PF02687"/>
    </source>
</evidence>
<reference evidence="9 10" key="1">
    <citation type="submission" date="2018-11" db="EMBL/GenBank/DDBJ databases">
        <title>Genomes From Bacteria Associated with the Canine Oral Cavity: a Test Case for Automated Genome-Based Taxonomic Assignment.</title>
        <authorList>
            <person name="Coil D.A."/>
            <person name="Jospin G."/>
            <person name="Darling A.E."/>
            <person name="Wallis C."/>
            <person name="Davis I.J."/>
            <person name="Harris S."/>
            <person name="Eisen J.A."/>
            <person name="Holcombe L.J."/>
            <person name="O'Flynn C."/>
        </authorList>
    </citation>
    <scope>NUCLEOTIDE SEQUENCE [LARGE SCALE GENOMIC DNA]</scope>
    <source>
        <strain evidence="9 10">OH887_COT-365</strain>
    </source>
</reference>
<organism evidence="9 10">
    <name type="scientific">Arachnia propionica</name>
    <dbReference type="NCBI Taxonomy" id="1750"/>
    <lineage>
        <taxon>Bacteria</taxon>
        <taxon>Bacillati</taxon>
        <taxon>Actinomycetota</taxon>
        <taxon>Actinomycetes</taxon>
        <taxon>Propionibacteriales</taxon>
        <taxon>Propionibacteriaceae</taxon>
        <taxon>Arachnia</taxon>
    </lineage>
</organism>
<evidence type="ECO:0000256" key="7">
    <source>
        <dbReference type="SAM" id="Phobius"/>
    </source>
</evidence>
<name>A0A3P1T7L6_9ACTN</name>
<dbReference type="GO" id="GO:0022857">
    <property type="term" value="F:transmembrane transporter activity"/>
    <property type="evidence" value="ECO:0007669"/>
    <property type="project" value="TreeGrafter"/>
</dbReference>
<dbReference type="OrthoDB" id="9780560at2"/>